<dbReference type="PANTHER" id="PTHR44846:SF1">
    <property type="entry name" value="MANNOSYL-D-GLYCERATE TRANSPORT_METABOLISM SYSTEM REPRESSOR MNGR-RELATED"/>
    <property type="match status" value="1"/>
</dbReference>
<gene>
    <name evidence="5" type="ORF">IAC07_05375</name>
</gene>
<dbReference type="PROSITE" id="PS50949">
    <property type="entry name" value="HTH_GNTR"/>
    <property type="match status" value="1"/>
</dbReference>
<dbReference type="SMART" id="SM00866">
    <property type="entry name" value="UTRA"/>
    <property type="match status" value="1"/>
</dbReference>
<dbReference type="Gene3D" id="1.10.10.10">
    <property type="entry name" value="Winged helix-like DNA-binding domain superfamily/Winged helix DNA-binding domain"/>
    <property type="match status" value="1"/>
</dbReference>
<dbReference type="InterPro" id="IPR000524">
    <property type="entry name" value="Tscrpt_reg_HTH_GntR"/>
</dbReference>
<comment type="caution">
    <text evidence="5">The sequence shown here is derived from an EMBL/GenBank/DDBJ whole genome shotgun (WGS) entry which is preliminary data.</text>
</comment>
<reference evidence="5" key="2">
    <citation type="journal article" date="2021" name="PeerJ">
        <title>Extensive microbial diversity within the chicken gut microbiome revealed by metagenomics and culture.</title>
        <authorList>
            <person name="Gilroy R."/>
            <person name="Ravi A."/>
            <person name="Getino M."/>
            <person name="Pursley I."/>
            <person name="Horton D.L."/>
            <person name="Alikhan N.F."/>
            <person name="Baker D."/>
            <person name="Gharbi K."/>
            <person name="Hall N."/>
            <person name="Watson M."/>
            <person name="Adriaenssens E.M."/>
            <person name="Foster-Nyarko E."/>
            <person name="Jarju S."/>
            <person name="Secka A."/>
            <person name="Antonio M."/>
            <person name="Oren A."/>
            <person name="Chaudhuri R.R."/>
            <person name="La Ragione R."/>
            <person name="Hildebrand F."/>
            <person name="Pallen M.J."/>
        </authorList>
    </citation>
    <scope>NUCLEOTIDE SEQUENCE</scope>
    <source>
        <strain evidence="5">F1-3629</strain>
    </source>
</reference>
<dbReference type="PRINTS" id="PR00035">
    <property type="entry name" value="HTHGNTR"/>
</dbReference>
<dbReference type="CDD" id="cd07377">
    <property type="entry name" value="WHTH_GntR"/>
    <property type="match status" value="1"/>
</dbReference>
<dbReference type="InterPro" id="IPR050679">
    <property type="entry name" value="Bact_HTH_transcr_reg"/>
</dbReference>
<dbReference type="Pfam" id="PF07702">
    <property type="entry name" value="UTRA"/>
    <property type="match status" value="1"/>
</dbReference>
<reference evidence="5" key="1">
    <citation type="submission" date="2020-10" db="EMBL/GenBank/DDBJ databases">
        <authorList>
            <person name="Gilroy R."/>
        </authorList>
    </citation>
    <scope>NUCLEOTIDE SEQUENCE</scope>
    <source>
        <strain evidence="5">F1-3629</strain>
    </source>
</reference>
<dbReference type="Gene3D" id="3.40.1410.10">
    <property type="entry name" value="Chorismate lyase-like"/>
    <property type="match status" value="1"/>
</dbReference>
<feature type="domain" description="HTH gntR-type" evidence="4">
    <location>
        <begin position="11"/>
        <end position="79"/>
    </location>
</feature>
<dbReference type="GO" id="GO:0045892">
    <property type="term" value="P:negative regulation of DNA-templated transcription"/>
    <property type="evidence" value="ECO:0007669"/>
    <property type="project" value="TreeGrafter"/>
</dbReference>
<dbReference type="PANTHER" id="PTHR44846">
    <property type="entry name" value="MANNOSYL-D-GLYCERATE TRANSPORT/METABOLISM SYSTEM REPRESSOR MNGR-RELATED"/>
    <property type="match status" value="1"/>
</dbReference>
<evidence type="ECO:0000256" key="1">
    <source>
        <dbReference type="ARBA" id="ARBA00023015"/>
    </source>
</evidence>
<sequence>MKRKLNHESSVPLHVQAEDYLRNMIREEEYRNGKLLPNEVDLSAELNISRNTLRQAINKLVFEGLLVRKKGYGTVVAPQGVMGNARNWKSFSQEMRAMGMEVQNFELHVSRKTAPDEACSFFSAGSGASLLCLERLRGRPSFPFVYFISYFNPDIPLSLEEDFSMPLYSILEEKYGVRVKTSREMISAKGAPLWLAGKLGINENDPVLVRKRFVLDADNVPVEYNIGFYRADSFTYSIEFTNC</sequence>
<dbReference type="Proteomes" id="UP000771749">
    <property type="component" value="Unassembled WGS sequence"/>
</dbReference>
<dbReference type="GO" id="GO:0003700">
    <property type="term" value="F:DNA-binding transcription factor activity"/>
    <property type="evidence" value="ECO:0007669"/>
    <property type="project" value="InterPro"/>
</dbReference>
<evidence type="ECO:0000313" key="6">
    <source>
        <dbReference type="Proteomes" id="UP000771749"/>
    </source>
</evidence>
<dbReference type="InterPro" id="IPR036388">
    <property type="entry name" value="WH-like_DNA-bd_sf"/>
</dbReference>
<dbReference type="EMBL" id="JADIMJ010000080">
    <property type="protein sequence ID" value="MBO8454139.1"/>
    <property type="molecule type" value="Genomic_DNA"/>
</dbReference>
<dbReference type="InterPro" id="IPR028978">
    <property type="entry name" value="Chorismate_lyase_/UTRA_dom_sf"/>
</dbReference>
<organism evidence="5 6">
    <name type="scientific">Candidatus Cryptobacteroides gallistercoris</name>
    <dbReference type="NCBI Taxonomy" id="2840765"/>
    <lineage>
        <taxon>Bacteria</taxon>
        <taxon>Pseudomonadati</taxon>
        <taxon>Bacteroidota</taxon>
        <taxon>Bacteroidia</taxon>
        <taxon>Bacteroidales</taxon>
        <taxon>Candidatus Cryptobacteroides</taxon>
    </lineage>
</organism>
<evidence type="ECO:0000256" key="3">
    <source>
        <dbReference type="ARBA" id="ARBA00023163"/>
    </source>
</evidence>
<dbReference type="SMART" id="SM00345">
    <property type="entry name" value="HTH_GNTR"/>
    <property type="match status" value="1"/>
</dbReference>
<dbReference type="InterPro" id="IPR036390">
    <property type="entry name" value="WH_DNA-bd_sf"/>
</dbReference>
<dbReference type="SUPFAM" id="SSF64288">
    <property type="entry name" value="Chorismate lyase-like"/>
    <property type="match status" value="1"/>
</dbReference>
<protein>
    <submittedName>
        <fullName evidence="5">GntR family transcriptional regulator</fullName>
    </submittedName>
</protein>
<evidence type="ECO:0000313" key="5">
    <source>
        <dbReference type="EMBL" id="MBO8454139.1"/>
    </source>
</evidence>
<proteinExistence type="predicted"/>
<evidence type="ECO:0000259" key="4">
    <source>
        <dbReference type="PROSITE" id="PS50949"/>
    </source>
</evidence>
<dbReference type="SUPFAM" id="SSF46785">
    <property type="entry name" value="Winged helix' DNA-binding domain"/>
    <property type="match status" value="1"/>
</dbReference>
<dbReference type="GO" id="GO:0003677">
    <property type="term" value="F:DNA binding"/>
    <property type="evidence" value="ECO:0007669"/>
    <property type="project" value="UniProtKB-KW"/>
</dbReference>
<keyword evidence="3" id="KW-0804">Transcription</keyword>
<dbReference type="InterPro" id="IPR011663">
    <property type="entry name" value="UTRA"/>
</dbReference>
<evidence type="ECO:0000256" key="2">
    <source>
        <dbReference type="ARBA" id="ARBA00023125"/>
    </source>
</evidence>
<accession>A0A940DNE9</accession>
<dbReference type="Pfam" id="PF00392">
    <property type="entry name" value="GntR"/>
    <property type="match status" value="1"/>
</dbReference>
<dbReference type="AlphaFoldDB" id="A0A940DNE9"/>
<keyword evidence="1" id="KW-0805">Transcription regulation</keyword>
<name>A0A940DNE9_9BACT</name>
<keyword evidence="2" id="KW-0238">DNA-binding</keyword>